<evidence type="ECO:0000313" key="1">
    <source>
        <dbReference type="EMBL" id="QJA99326.1"/>
    </source>
</evidence>
<dbReference type="AlphaFoldDB" id="A0A6M3LV73"/>
<organism evidence="1">
    <name type="scientific">viral metagenome</name>
    <dbReference type="NCBI Taxonomy" id="1070528"/>
    <lineage>
        <taxon>unclassified sequences</taxon>
        <taxon>metagenomes</taxon>
        <taxon>organismal metagenomes</taxon>
    </lineage>
</organism>
<proteinExistence type="predicted"/>
<name>A0A6M3LV73_9ZZZZ</name>
<dbReference type="EMBL" id="MT143829">
    <property type="protein sequence ID" value="QJB03176.1"/>
    <property type="molecule type" value="Genomic_DNA"/>
</dbReference>
<protein>
    <submittedName>
        <fullName evidence="1">Uncharacterized protein</fullName>
    </submittedName>
</protein>
<dbReference type="EMBL" id="MT143643">
    <property type="protein sequence ID" value="QJA99326.1"/>
    <property type="molecule type" value="Genomic_DNA"/>
</dbReference>
<gene>
    <name evidence="1" type="ORF">MM171A01172_0012</name>
    <name evidence="2" type="ORF">MM171B00869_0006</name>
</gene>
<sequence length="96" mass="11620">MREFHAYTLDNWPRRKRGDLIFSSTEEAIYYAHLADDRVSAYHLLEKWRKNTLQDLEAIKIRKPLNYDRMMDLAVRSQLYRESMEEIQRLNESGVI</sequence>
<evidence type="ECO:0000313" key="2">
    <source>
        <dbReference type="EMBL" id="QJB03176.1"/>
    </source>
</evidence>
<reference evidence="1" key="1">
    <citation type="submission" date="2020-03" db="EMBL/GenBank/DDBJ databases">
        <title>The deep terrestrial virosphere.</title>
        <authorList>
            <person name="Holmfeldt K."/>
            <person name="Nilsson E."/>
            <person name="Simone D."/>
            <person name="Lopez-Fernandez M."/>
            <person name="Wu X."/>
            <person name="de Brujin I."/>
            <person name="Lundin D."/>
            <person name="Andersson A."/>
            <person name="Bertilsson S."/>
            <person name="Dopson M."/>
        </authorList>
    </citation>
    <scope>NUCLEOTIDE SEQUENCE</scope>
    <source>
        <strain evidence="1">MM171A01172</strain>
        <strain evidence="2">MM171B00869</strain>
    </source>
</reference>
<accession>A0A6M3LV73</accession>